<dbReference type="EMBL" id="OZ034835">
    <property type="protein sequence ID" value="CAL1677078.1"/>
    <property type="molecule type" value="Genomic_DNA"/>
</dbReference>
<dbReference type="Gene3D" id="2.30.29.30">
    <property type="entry name" value="Pleckstrin-homology domain (PH domain)/Phosphotyrosine-binding domain (PTB)"/>
    <property type="match status" value="1"/>
</dbReference>
<dbReference type="Pfam" id="PF00638">
    <property type="entry name" value="Ran_BP1"/>
    <property type="match status" value="1"/>
</dbReference>
<sequence length="110" mass="12933">MPLLYKIEVKIDEKNEEVLYSHRTKLFRFDTAMEWKKCELGDIKLPRYKKIGKLLFMRRNHTFNLCLNHYLSGELRAEGRKNVAVKHWQTIGTARSSTCNLLGPSSHPRS</sequence>
<dbReference type="SUPFAM" id="SSF50729">
    <property type="entry name" value="PH domain-like"/>
    <property type="match status" value="1"/>
</dbReference>
<dbReference type="PANTHER" id="PTHR23138:SF87">
    <property type="entry name" value="E3 SUMO-PROTEIN LIGASE RANBP2"/>
    <property type="match status" value="1"/>
</dbReference>
<dbReference type="GO" id="GO:0005096">
    <property type="term" value="F:GTPase activator activity"/>
    <property type="evidence" value="ECO:0007669"/>
    <property type="project" value="TreeGrafter"/>
</dbReference>
<dbReference type="InterPro" id="IPR045255">
    <property type="entry name" value="RanBP1-like"/>
</dbReference>
<evidence type="ECO:0000313" key="2">
    <source>
        <dbReference type="EMBL" id="CAL1677078.1"/>
    </source>
</evidence>
<dbReference type="Proteomes" id="UP001497644">
    <property type="component" value="Chromosome 12"/>
</dbReference>
<feature type="domain" description="RanBD1" evidence="1">
    <location>
        <begin position="1"/>
        <end position="78"/>
    </location>
</feature>
<gene>
    <name evidence="2" type="ORF">LPLAT_LOCUS3144</name>
</gene>
<reference evidence="2" key="1">
    <citation type="submission" date="2024-04" db="EMBL/GenBank/DDBJ databases">
        <authorList>
            <consortium name="Molecular Ecology Group"/>
        </authorList>
    </citation>
    <scope>NUCLEOTIDE SEQUENCE</scope>
</reference>
<protein>
    <recommendedName>
        <fullName evidence="1">RanBD1 domain-containing protein</fullName>
    </recommendedName>
</protein>
<dbReference type="PROSITE" id="PS50196">
    <property type="entry name" value="RANBD1"/>
    <property type="match status" value="1"/>
</dbReference>
<proteinExistence type="predicted"/>
<name>A0AAV2NAZ9_9HYME</name>
<dbReference type="GO" id="GO:0005643">
    <property type="term" value="C:nuclear pore"/>
    <property type="evidence" value="ECO:0007669"/>
    <property type="project" value="TreeGrafter"/>
</dbReference>
<dbReference type="PANTHER" id="PTHR23138">
    <property type="entry name" value="RAN BINDING PROTEIN"/>
    <property type="match status" value="1"/>
</dbReference>
<evidence type="ECO:0000313" key="3">
    <source>
        <dbReference type="Proteomes" id="UP001497644"/>
    </source>
</evidence>
<dbReference type="InterPro" id="IPR011993">
    <property type="entry name" value="PH-like_dom_sf"/>
</dbReference>
<accession>A0AAV2NAZ9</accession>
<dbReference type="InterPro" id="IPR000156">
    <property type="entry name" value="Ran_bind_dom"/>
</dbReference>
<dbReference type="AlphaFoldDB" id="A0AAV2NAZ9"/>
<dbReference type="GO" id="GO:0005737">
    <property type="term" value="C:cytoplasm"/>
    <property type="evidence" value="ECO:0007669"/>
    <property type="project" value="TreeGrafter"/>
</dbReference>
<evidence type="ECO:0000259" key="1">
    <source>
        <dbReference type="PROSITE" id="PS50196"/>
    </source>
</evidence>
<dbReference type="SMART" id="SM00160">
    <property type="entry name" value="RanBD"/>
    <property type="match status" value="1"/>
</dbReference>
<organism evidence="2 3">
    <name type="scientific">Lasius platythorax</name>
    <dbReference type="NCBI Taxonomy" id="488582"/>
    <lineage>
        <taxon>Eukaryota</taxon>
        <taxon>Metazoa</taxon>
        <taxon>Ecdysozoa</taxon>
        <taxon>Arthropoda</taxon>
        <taxon>Hexapoda</taxon>
        <taxon>Insecta</taxon>
        <taxon>Pterygota</taxon>
        <taxon>Neoptera</taxon>
        <taxon>Endopterygota</taxon>
        <taxon>Hymenoptera</taxon>
        <taxon>Apocrita</taxon>
        <taxon>Aculeata</taxon>
        <taxon>Formicoidea</taxon>
        <taxon>Formicidae</taxon>
        <taxon>Formicinae</taxon>
        <taxon>Lasius</taxon>
        <taxon>Lasius</taxon>
    </lineage>
</organism>
<keyword evidence="3" id="KW-1185">Reference proteome</keyword>